<evidence type="ECO:0000259" key="2">
    <source>
        <dbReference type="Pfam" id="PF18834"/>
    </source>
</evidence>
<accession>A0A106BIY4</accession>
<keyword evidence="1" id="KW-0472">Membrane</keyword>
<dbReference type="PATRIC" id="fig|36861.3.peg.2719"/>
<keyword evidence="1" id="KW-1133">Transmembrane helix</keyword>
<dbReference type="OrthoDB" id="9041348at2"/>
<feature type="domain" description="Large polyvalent protein associated" evidence="3">
    <location>
        <begin position="812"/>
        <end position="1081"/>
    </location>
</feature>
<comment type="caution">
    <text evidence="4">The sequence shown here is derived from an EMBL/GenBank/DDBJ whole genome shotgun (WGS) entry which is preliminary data.</text>
</comment>
<name>A0A106BIY4_THIDE</name>
<dbReference type="InterPro" id="IPR040738">
    <property type="entry name" value="LPD22"/>
</dbReference>
<keyword evidence="5" id="KW-1185">Reference proteome</keyword>
<feature type="transmembrane region" description="Helical" evidence="1">
    <location>
        <begin position="2368"/>
        <end position="2387"/>
    </location>
</feature>
<evidence type="ECO:0000313" key="5">
    <source>
        <dbReference type="Proteomes" id="UP000064243"/>
    </source>
</evidence>
<evidence type="ECO:0000256" key="1">
    <source>
        <dbReference type="SAM" id="Phobius"/>
    </source>
</evidence>
<organism evidence="4 5">
    <name type="scientific">Thiobacillus denitrificans</name>
    <dbReference type="NCBI Taxonomy" id="36861"/>
    <lineage>
        <taxon>Bacteria</taxon>
        <taxon>Pseudomonadati</taxon>
        <taxon>Pseudomonadota</taxon>
        <taxon>Betaproteobacteria</taxon>
        <taxon>Nitrosomonadales</taxon>
        <taxon>Thiobacillaceae</taxon>
        <taxon>Thiobacillus</taxon>
    </lineage>
</organism>
<proteinExistence type="predicted"/>
<dbReference type="Pfam" id="PF18834">
    <property type="entry name" value="LPD22"/>
    <property type="match status" value="1"/>
</dbReference>
<dbReference type="EMBL" id="LDUG01000048">
    <property type="protein sequence ID" value="KVW93336.1"/>
    <property type="molecule type" value="Genomic_DNA"/>
</dbReference>
<reference evidence="4 5" key="1">
    <citation type="journal article" date="2015" name="Appl. Environ. Microbiol.">
        <title>Aerobic and Anaerobic Thiosulfate Oxidation by a Cold-Adapted, Subglacial Chemoautotroph.</title>
        <authorList>
            <person name="Harrold Z.R."/>
            <person name="Skidmore M.L."/>
            <person name="Hamilton T.L."/>
            <person name="Desch L."/>
            <person name="Amada K."/>
            <person name="van Gelder W."/>
            <person name="Glover K."/>
            <person name="Roden E.E."/>
            <person name="Boyd E.S."/>
        </authorList>
    </citation>
    <scope>NUCLEOTIDE SEQUENCE [LARGE SCALE GENOMIC DNA]</scope>
    <source>
        <strain evidence="4 5">RG</strain>
    </source>
</reference>
<evidence type="ECO:0008006" key="6">
    <source>
        <dbReference type="Google" id="ProtNLM"/>
    </source>
</evidence>
<dbReference type="InterPro" id="IPR041196">
    <property type="entry name" value="LPD37"/>
</dbReference>
<feature type="domain" description="Large polyvalent protein associated" evidence="2">
    <location>
        <begin position="40"/>
        <end position="129"/>
    </location>
</feature>
<evidence type="ECO:0000259" key="3">
    <source>
        <dbReference type="Pfam" id="PF18853"/>
    </source>
</evidence>
<dbReference type="RefSeq" id="WP_059758262.1">
    <property type="nucleotide sequence ID" value="NZ_LDUG01000048.1"/>
</dbReference>
<keyword evidence="1" id="KW-0812">Transmembrane</keyword>
<sequence length="2536" mass="273908">MDLDELMDRSTQPVAAPDTVDDAMDAYSGAQTGAVRAGATLALDSNPDEIARQKRIAQSLGVPLAAVEADPEFATREQRVRSIEQATANSPALRQKFSDADFAKLAADNVDNLSGIEQLLRSAKRGFTAGLRGMDAAAVDDSARILTAIDTIERGGALSPNDPLASMFAGSGRSPDNLAQMRAKHQGRVTENVGEYGKRTQALTKLQPTGATADFYQAKGWGDSLSALLSDPFEISANVATESLGLMAPALPMIAGGGLAGGARGLAGMAGATSTNAEYSTAIAEALQASGVDLNNLEAVQAAVATPEFAETRRQATIKAATIGAFDAATAGMAGVRLRPSMAGNLAAQTGVQATGGAAGEVAGSVASGQEVNASSVLAEAIGEMPSAMIDVAMMAGKRTLEGQRKADQAEQQGAFIKNLNKLAAADKLLARDPETFQSFIAAVAEDGPVQNVFIDGRTLMQSGMAPRLAELSPAVLEQLDRAILTGGVIAIPVDEYAARIAPTEFAPQLLDHLKTDVEGFSRAEAADFMANQGAELKAEFERVIGTQSDADTFRASHDVVKQDIIGQLNTAARFTPQVNDAYATLVAARTAVRAAQMGMTPEAFHQKYGMNARGAEVAGDKFDQAGVSFKEGSRGSRSGQTDMTLTADAGGESVGRIDYSVYQGRPSVQMIDVPEGKRRKGYATEMVKQLQRQFPGVEIDFGGLTEEGAALYKALAKTTEPSEYAPAFDELAAAIAERTALEEKNAQLEGTAERGAWIAQVGDRWNELHDIISDLEGEIFNKSPTKNLINTFDPADPSILNQSANRSLYEKAWKMLAGNEAIFQNPMPDSFDMEGAAREIDPGMSAVADKPDLDEQKTGITKKWYVTMPDGTHAYVMENKQGEVWLDASRLEEGASGGAKLYLLVGSYAEGNGKVFIGDPAGLSDVALIRRTENMLSLALRFGKTSFMRPHEYQMNPDAKQGTVLAGVVKPLEWVEGNDANNIEELIRTSYANTVKLVAEVKDVTFNFDKQRFEQDGVEFTKDGFKRLVDGLPGALRKRGLSKIVTTRNPGGKGGAAEDFAPIGIATLKRAAVTNTLARETRAGRGGDLLAEIGRFVSGELTGLAGTLYQPGGGNTAPRGSFSPATNTVTLLQNADLSTFLHESAHYFFESDIQLASELAGKAEPTPGEQQIVDDVSRLLTWHGINGDVTEQLRTWHTMDFEEQRSHHERTAESFEAYLFSGQAPSLELQPMFQRFRAWMVNVYKSIKDFLAKNPEAGKLNNEVRSVFDRMIATQEQIQLAEQARSLTALFASPETSGMTADAFAAYQALGTDATNTAIEQLQAKGLRDMQWLTNARGREIKKLQKESKAARAEVTMEARGEVMRQPVYRAWDFLTRKLSDNDKLPPLERKSDPDVLDPTLDSLFVAIAKLGGIRKDQVLSEWGADPKDIPQSGLFGKPVWRVTEGLPIDSMASALAEHGYLPLNEHGQYELNDLGDRFLAELSGDTQYSHAYQPQDLLPGEQIATPDGLMAGRIEFAGLAAIGIPEEIAAHLKTLKMTATDGLHPDLVAVLFEFSSGDELVRTLAAAPTPKDAINALAEQMMLERFGELSSPDAIERAADQAIHNDVRARMLTTEVNALAQATGKPKILASAAKAFAADMIARLKVRDVRPGQYANAEARAAKAAAKAKGDIATAAAEKRNQVIQHYATSAAYDAQDEVKATLRAWSKLVARKDSTKSVDIDLLNAVRAILGEYGIAPKRAERASEYLKSVQAYDPEMYAVIQASVERAEANAKPVKELTLDQFRGLRDEIDSIMHLAKRSRQMEIDGDLLEIADIQDALVERMTDYGIPETIPGEGQAVTPAEQRMNKFKSLLAFARRVESWVGQMDGTQQMGPFRRFVWSRISDAAVAYRVDKAAYMKQFRALVESIAPTLKPALIHSPELGYTFGKDSGGSAINEILHAVLHTGNESNKRKMLLGRGWAVEVAPGQLDTTRWNAFIARLVAEGKLTPAHYDFAQGAWDLLESMKPLAQKTHRDVFGRYFNEVTANPFTDPFGVTRAGGYVPAMVDSRIVKDAELRKLADEDNAAMSYAFPTTPKGFTQARTEYNKPLMLDLRTLGQHVDKVLLFSHMEMPVREVQRVLSKRVGETLNRIDQTAISGMLLPWLNRSAKQQVETPIAGSAGTMRFFSVLRSHAGMAAMFGNLANTVQQLTGFSLAAIKVKPSLLLAATVDFTKAPREFAQAVSETSAYMNTRMANEVYAMTDAINDILLNPSLLEKGQAWTMRHAYFLQSAFDNSMSPIIWTAAYNQAKQGGETHADAVRLADGTVRETQGAMQAEDIARFEGGNAFVRMFTQFAGYFNMNANLLGTGYAQLMHNGGLRKNAGRGVFLFVFGFMIPAVVGELIIQLFRGGPGDDDDDGEYLDDWIAAVFGWAPLRYATAMVPIAGQVVNAAVNSWNSKPYDDRLASSPAISMLESAARAPVSVYKAIDGDGSAQKAVRDVATLMSMTLGLPANLAARPIGYGVGVMDDATDPTSGFDFARGILTGQVSPDSKQ</sequence>
<gene>
    <name evidence="4" type="ORF">ABW22_14485</name>
</gene>
<dbReference type="Pfam" id="PF18853">
    <property type="entry name" value="LPD37"/>
    <property type="match status" value="1"/>
</dbReference>
<dbReference type="Proteomes" id="UP000064243">
    <property type="component" value="Unassembled WGS sequence"/>
</dbReference>
<protein>
    <recommendedName>
        <fullName evidence="6">Large polyvalent protein associated domain-containing protein</fullName>
    </recommendedName>
</protein>
<evidence type="ECO:0000313" key="4">
    <source>
        <dbReference type="EMBL" id="KVW93336.1"/>
    </source>
</evidence>